<proteinExistence type="predicted"/>
<dbReference type="RefSeq" id="WP_259863399.1">
    <property type="nucleotide sequence ID" value="NZ_BAAAST010000006.1"/>
</dbReference>
<keyword evidence="4" id="KW-1185">Reference proteome</keyword>
<keyword evidence="3" id="KW-0378">Hydrolase</keyword>
<dbReference type="InterPro" id="IPR011234">
    <property type="entry name" value="Fumarylacetoacetase-like_C"/>
</dbReference>
<evidence type="ECO:0000313" key="3">
    <source>
        <dbReference type="EMBL" id="UWP85301.1"/>
    </source>
</evidence>
<dbReference type="Gene3D" id="3.90.850.10">
    <property type="entry name" value="Fumarylacetoacetase-like, C-terminal domain"/>
    <property type="match status" value="1"/>
</dbReference>
<sequence>MFLARVRVGAGPVVLTARISPDSLLRLDRLGVTGDDPVSVLTELGLDTLTKMVREAVQAGIPADRLLRVDEVTFESPVPAPSKIVCVALNYVAHAEEGEQAVPQEPVVFFKPPSSLTGHGATVHCPARSQRLDYEIELAVVIGTTARDVPAADWRRVVLGYTVLNDVTARDLQLVAIERNQPWDLTKAFDTFAPCGPYLVTPDEIADPMNLDLTLTVDGEVRQQSNTRHMVFSIGELIEVISDGMTLVPGDIIATGTPSGIGPVPDGGVMVATIESVGTLTNPVAYAHVPAS</sequence>
<dbReference type="PANTHER" id="PTHR11820">
    <property type="entry name" value="ACYLPYRUVASE"/>
    <property type="match status" value="1"/>
</dbReference>
<evidence type="ECO:0000259" key="2">
    <source>
        <dbReference type="Pfam" id="PF01557"/>
    </source>
</evidence>
<dbReference type="Pfam" id="PF01557">
    <property type="entry name" value="FAA_hydrolase"/>
    <property type="match status" value="1"/>
</dbReference>
<reference evidence="3" key="2">
    <citation type="submission" date="2022-09" db="EMBL/GenBank/DDBJ databases">
        <title>Biosynthetic gene clusters of Dactylosporangioum fulvum.</title>
        <authorList>
            <person name="Caradec T."/>
        </authorList>
    </citation>
    <scope>NUCLEOTIDE SEQUENCE</scope>
    <source>
        <strain evidence="3">NRRL B-16292</strain>
    </source>
</reference>
<dbReference type="InterPro" id="IPR036663">
    <property type="entry name" value="Fumarylacetoacetase_C_sf"/>
</dbReference>
<dbReference type="Proteomes" id="UP001059617">
    <property type="component" value="Chromosome"/>
</dbReference>
<dbReference type="EMBL" id="CP073720">
    <property type="protein sequence ID" value="UWP85301.1"/>
    <property type="molecule type" value="Genomic_DNA"/>
</dbReference>
<feature type="domain" description="Fumarylacetoacetase-like C-terminal" evidence="2">
    <location>
        <begin position="83"/>
        <end position="284"/>
    </location>
</feature>
<dbReference type="GO" id="GO:0016787">
    <property type="term" value="F:hydrolase activity"/>
    <property type="evidence" value="ECO:0007669"/>
    <property type="project" value="UniProtKB-KW"/>
</dbReference>
<protein>
    <submittedName>
        <fullName evidence="3">Fumarylacetoacetate hydrolase family protein</fullName>
    </submittedName>
</protein>
<reference evidence="3" key="1">
    <citation type="submission" date="2021-04" db="EMBL/GenBank/DDBJ databases">
        <authorList>
            <person name="Hartkoorn R.C."/>
            <person name="Beaudoing E."/>
            <person name="Hot D."/>
        </authorList>
    </citation>
    <scope>NUCLEOTIDE SEQUENCE</scope>
    <source>
        <strain evidence="3">NRRL B-16292</strain>
    </source>
</reference>
<accession>A0ABY5WB53</accession>
<gene>
    <name evidence="3" type="ORF">Dfulv_14130</name>
</gene>
<dbReference type="SUPFAM" id="SSF56529">
    <property type="entry name" value="FAH"/>
    <property type="match status" value="1"/>
</dbReference>
<organism evidence="3 4">
    <name type="scientific">Dactylosporangium fulvum</name>
    <dbReference type="NCBI Taxonomy" id="53359"/>
    <lineage>
        <taxon>Bacteria</taxon>
        <taxon>Bacillati</taxon>
        <taxon>Actinomycetota</taxon>
        <taxon>Actinomycetes</taxon>
        <taxon>Micromonosporales</taxon>
        <taxon>Micromonosporaceae</taxon>
        <taxon>Dactylosporangium</taxon>
    </lineage>
</organism>
<evidence type="ECO:0000256" key="1">
    <source>
        <dbReference type="ARBA" id="ARBA00022723"/>
    </source>
</evidence>
<name>A0ABY5WB53_9ACTN</name>
<keyword evidence="1" id="KW-0479">Metal-binding</keyword>
<evidence type="ECO:0000313" key="4">
    <source>
        <dbReference type="Proteomes" id="UP001059617"/>
    </source>
</evidence>